<accession>A0A8D8PYR4</accession>
<protein>
    <submittedName>
        <fullName evidence="2">Uncharacterized protein</fullName>
    </submittedName>
</protein>
<dbReference type="AlphaFoldDB" id="A0A8D8PYR4"/>
<keyword evidence="1" id="KW-0472">Membrane</keyword>
<sequence>MSREIYRFNLSCGNNLLPQCFFSYIILLCYAIVIICPLLPDLLRTENENNIGNGYSLEDGNFPIHIPSQQEIPTRGKLLGKRSIVVGLVNHGKSLNYTPNGRKKITK</sequence>
<proteinExistence type="predicted"/>
<name>A0A8D8PYR4_9HEMI</name>
<evidence type="ECO:0000313" key="2">
    <source>
        <dbReference type="EMBL" id="CAG6618955.1"/>
    </source>
</evidence>
<keyword evidence="1" id="KW-0812">Transmembrane</keyword>
<organism evidence="2">
    <name type="scientific">Cacopsylla melanoneura</name>
    <dbReference type="NCBI Taxonomy" id="428564"/>
    <lineage>
        <taxon>Eukaryota</taxon>
        <taxon>Metazoa</taxon>
        <taxon>Ecdysozoa</taxon>
        <taxon>Arthropoda</taxon>
        <taxon>Hexapoda</taxon>
        <taxon>Insecta</taxon>
        <taxon>Pterygota</taxon>
        <taxon>Neoptera</taxon>
        <taxon>Paraneoptera</taxon>
        <taxon>Hemiptera</taxon>
        <taxon>Sternorrhyncha</taxon>
        <taxon>Psylloidea</taxon>
        <taxon>Psyllidae</taxon>
        <taxon>Psyllinae</taxon>
        <taxon>Cacopsylla</taxon>
    </lineage>
</organism>
<dbReference type="EMBL" id="HBUF01044562">
    <property type="protein sequence ID" value="CAG6618955.1"/>
    <property type="molecule type" value="Transcribed_RNA"/>
</dbReference>
<reference evidence="2" key="1">
    <citation type="submission" date="2021-05" db="EMBL/GenBank/DDBJ databases">
        <authorList>
            <person name="Alioto T."/>
            <person name="Alioto T."/>
            <person name="Gomez Garrido J."/>
        </authorList>
    </citation>
    <scope>NUCLEOTIDE SEQUENCE</scope>
</reference>
<keyword evidence="1" id="KW-1133">Transmembrane helix</keyword>
<feature type="transmembrane region" description="Helical" evidence="1">
    <location>
        <begin position="21"/>
        <end position="40"/>
    </location>
</feature>
<evidence type="ECO:0000256" key="1">
    <source>
        <dbReference type="SAM" id="Phobius"/>
    </source>
</evidence>